<evidence type="ECO:0008006" key="4">
    <source>
        <dbReference type="Google" id="ProtNLM"/>
    </source>
</evidence>
<accession>A0A7X0H4E3</accession>
<dbReference type="RefSeq" id="WP_184676606.1">
    <property type="nucleotide sequence ID" value="NZ_JACHGY010000001.1"/>
</dbReference>
<name>A0A7X0H4E3_9BACT</name>
<dbReference type="EMBL" id="JACHGY010000001">
    <property type="protein sequence ID" value="MBB6429004.1"/>
    <property type="molecule type" value="Genomic_DNA"/>
</dbReference>
<gene>
    <name evidence="2" type="ORF">HNQ40_000810</name>
</gene>
<protein>
    <recommendedName>
        <fullName evidence="4">DUF2892 domain-containing protein</fullName>
    </recommendedName>
</protein>
<evidence type="ECO:0000256" key="1">
    <source>
        <dbReference type="SAM" id="Phobius"/>
    </source>
</evidence>
<feature type="transmembrane region" description="Helical" evidence="1">
    <location>
        <begin position="12"/>
        <end position="34"/>
    </location>
</feature>
<dbReference type="Proteomes" id="UP000541810">
    <property type="component" value="Unassembled WGS sequence"/>
</dbReference>
<dbReference type="AlphaFoldDB" id="A0A7X0H4E3"/>
<keyword evidence="1" id="KW-1133">Transmembrane helix</keyword>
<proteinExistence type="predicted"/>
<feature type="transmembrane region" description="Helical" evidence="1">
    <location>
        <begin position="40"/>
        <end position="66"/>
    </location>
</feature>
<evidence type="ECO:0000313" key="3">
    <source>
        <dbReference type="Proteomes" id="UP000541810"/>
    </source>
</evidence>
<keyword evidence="1" id="KW-0812">Transmembrane</keyword>
<reference evidence="2 3" key="1">
    <citation type="submission" date="2020-08" db="EMBL/GenBank/DDBJ databases">
        <title>Genomic Encyclopedia of Type Strains, Phase IV (KMG-IV): sequencing the most valuable type-strain genomes for metagenomic binning, comparative biology and taxonomic classification.</title>
        <authorList>
            <person name="Goeker M."/>
        </authorList>
    </citation>
    <scope>NUCLEOTIDE SEQUENCE [LARGE SCALE GENOMIC DNA]</scope>
    <source>
        <strain evidence="2 3">DSM 103725</strain>
    </source>
</reference>
<comment type="caution">
    <text evidence="2">The sequence shown here is derived from an EMBL/GenBank/DDBJ whole genome shotgun (WGS) entry which is preliminary data.</text>
</comment>
<evidence type="ECO:0000313" key="2">
    <source>
        <dbReference type="EMBL" id="MBB6429004.1"/>
    </source>
</evidence>
<keyword evidence="3" id="KW-1185">Reference proteome</keyword>
<organism evidence="2 3">
    <name type="scientific">Algisphaera agarilytica</name>
    <dbReference type="NCBI Taxonomy" id="1385975"/>
    <lineage>
        <taxon>Bacteria</taxon>
        <taxon>Pseudomonadati</taxon>
        <taxon>Planctomycetota</taxon>
        <taxon>Phycisphaerae</taxon>
        <taxon>Phycisphaerales</taxon>
        <taxon>Phycisphaeraceae</taxon>
        <taxon>Algisphaera</taxon>
    </lineage>
</organism>
<sequence>MQCNINAKGKAYRLVGGFLTLGIACVLAGLVMAGVLEQGWWWFVVAGTVLGGGFMLFEGWAGWCVVRAMGFKTPI</sequence>
<keyword evidence="1" id="KW-0472">Membrane</keyword>